<name>A0A6J4MKN4_9BACT</name>
<dbReference type="EMBL" id="CADCTX010000946">
    <property type="protein sequence ID" value="CAA9360148.1"/>
    <property type="molecule type" value="Genomic_DNA"/>
</dbReference>
<protein>
    <submittedName>
        <fullName evidence="2">Beta-glucosidase</fullName>
        <ecNumber evidence="2">3.2.1.21</ecNumber>
    </submittedName>
</protein>
<dbReference type="InterPro" id="IPR003343">
    <property type="entry name" value="Big_2"/>
</dbReference>
<evidence type="ECO:0000259" key="1">
    <source>
        <dbReference type="SMART" id="SM00635"/>
    </source>
</evidence>
<dbReference type="SMART" id="SM00635">
    <property type="entry name" value="BID_2"/>
    <property type="match status" value="1"/>
</dbReference>
<organism evidence="2">
    <name type="scientific">uncultured Gemmatimonadaceae bacterium</name>
    <dbReference type="NCBI Taxonomy" id="246130"/>
    <lineage>
        <taxon>Bacteria</taxon>
        <taxon>Pseudomonadati</taxon>
        <taxon>Gemmatimonadota</taxon>
        <taxon>Gemmatimonadia</taxon>
        <taxon>Gemmatimonadales</taxon>
        <taxon>Gemmatimonadaceae</taxon>
        <taxon>environmental samples</taxon>
    </lineage>
</organism>
<dbReference type="InterPro" id="IPR008964">
    <property type="entry name" value="Invasin/intimin_cell_adhesion"/>
</dbReference>
<feature type="domain" description="BIG2" evidence="1">
    <location>
        <begin position="25"/>
        <end position="105"/>
    </location>
</feature>
<evidence type="ECO:0000313" key="2">
    <source>
        <dbReference type="EMBL" id="CAA9360148.1"/>
    </source>
</evidence>
<accession>A0A6J4MKN4</accession>
<keyword evidence="2" id="KW-0378">Hydrolase</keyword>
<sequence length="693" mass="71576">MRKLFLCSAVVLVAACGDGGGTSPAVASLSVAVPVPSLPVGQTVTLTAQSVSGDGVAAPAKGVAWSSLDPAVATVSAAGVVTAVAPGVATITAAAASQTARADVYVSGGSVSCAATAASAPAVGEVRLLAGSERSALCLPAIGTGGEYVLVAFNASRDTGSRVLLSASGERVVPVVGAPTPTLAPPAGELLANRAPAPLHMDNGAAALLGSAVPDTRFHLALRGRERRQLRDRMSGAARVRASVRATPSFSLAPAAGASAASGLTPSGAAASLVTVPATKGAQVRLNTQSSSACLSPVYRGGRVVAVGARAIIVADTTNPAGGFTDADYEGFAAAFDTLVYPADVSYFGEPSDVDENKRSVIFFTRAVNELTPANSESYVGGFFFGRDLFPVAANKSENYPGCAGSNEAELFYMLVPDPNGVVNGNRRELAFVKSVTTGVLAHEFQHLINEGRRLYVNNANDFEEVWLNEGLSHVAEELIYYKVSGLEPRSNIDATAARSTPRRRDAFNSYQGSNFGRLRAYLTNPEGNSPYAADDSLATRGATWQFLRYAADRTTGDEAAVFKALANSKTTGFDNVDAVFGGSTLNLARDWAVAQYADDAGIGPNLRSSYTFPSWNYRSVYAAFTDRNGNPLPFPLRVTAVPTTGSVQVTLVGGGATYLRFASAPAATATVRVSSAVGGPPEPVQMVLIRTR</sequence>
<dbReference type="Pfam" id="PF02368">
    <property type="entry name" value="Big_2"/>
    <property type="match status" value="1"/>
</dbReference>
<gene>
    <name evidence="2" type="ORF">AVDCRST_MAG40-3429</name>
</gene>
<keyword evidence="2" id="KW-0326">Glycosidase</keyword>
<proteinExistence type="predicted"/>
<dbReference type="PROSITE" id="PS51257">
    <property type="entry name" value="PROKAR_LIPOPROTEIN"/>
    <property type="match status" value="1"/>
</dbReference>
<reference evidence="2" key="1">
    <citation type="submission" date="2020-02" db="EMBL/GenBank/DDBJ databases">
        <authorList>
            <person name="Meier V. D."/>
        </authorList>
    </citation>
    <scope>NUCLEOTIDE SEQUENCE</scope>
    <source>
        <strain evidence="2">AVDCRST_MAG40</strain>
    </source>
</reference>
<dbReference type="EC" id="3.2.1.21" evidence="2"/>
<dbReference type="GO" id="GO:0008422">
    <property type="term" value="F:beta-glucosidase activity"/>
    <property type="evidence" value="ECO:0007669"/>
    <property type="project" value="UniProtKB-EC"/>
</dbReference>
<dbReference type="AlphaFoldDB" id="A0A6J4MKN4"/>
<dbReference type="Gene3D" id="2.60.40.1080">
    <property type="match status" value="1"/>
</dbReference>
<dbReference type="SUPFAM" id="SSF49373">
    <property type="entry name" value="Invasin/intimin cell-adhesion fragments"/>
    <property type="match status" value="1"/>
</dbReference>